<comment type="subcellular location">
    <subcellularLocation>
        <location evidence="1">Membrane</location>
    </subcellularLocation>
</comment>
<evidence type="ECO:0000256" key="3">
    <source>
        <dbReference type="ARBA" id="ARBA00023136"/>
    </source>
</evidence>
<sequence>MPTQMELEYQRNSYQRMNRESFIATNTIAIITHSITQPLDMEIYLAGSGVKTISSFELSQQEHQPKQPQDFPSSHISMANQQRPRRIAKPDYMVFAGLAGGFVADVVTNPINIVFNRMQIDELFPFAARINYANLLDCQHVAKERAFASMTRIFDWCKEKFYHFLGPHWINKLWGTAIADSLGTQVSVPLDMVRTRVHTMKKLPSSLMPQYGSSSLVCYVSLFLIDFYDADHFDQEFRKLARFQYQADQYNHLRKIIVKVEI</sequence>
<keyword evidence="5" id="KW-1185">Reference proteome</keyword>
<dbReference type="OrthoDB" id="756301at2759"/>
<keyword evidence="2" id="KW-0812">Transmembrane</keyword>
<evidence type="ECO:0008006" key="6">
    <source>
        <dbReference type="Google" id="ProtNLM"/>
    </source>
</evidence>
<dbReference type="EMBL" id="CCKQ01016260">
    <property type="protein sequence ID" value="CDW88131.1"/>
    <property type="molecule type" value="Genomic_DNA"/>
</dbReference>
<dbReference type="AlphaFoldDB" id="A0A078B1D2"/>
<reference evidence="4 5" key="1">
    <citation type="submission" date="2014-06" db="EMBL/GenBank/DDBJ databases">
        <authorList>
            <person name="Swart Estienne"/>
        </authorList>
    </citation>
    <scope>NUCLEOTIDE SEQUENCE [LARGE SCALE GENOMIC DNA]</scope>
    <source>
        <strain evidence="4 5">130c</strain>
    </source>
</reference>
<evidence type="ECO:0000256" key="2">
    <source>
        <dbReference type="ARBA" id="ARBA00022692"/>
    </source>
</evidence>
<proteinExistence type="predicted"/>
<dbReference type="Proteomes" id="UP000039865">
    <property type="component" value="Unassembled WGS sequence"/>
</dbReference>
<organism evidence="4 5">
    <name type="scientific">Stylonychia lemnae</name>
    <name type="common">Ciliate</name>
    <dbReference type="NCBI Taxonomy" id="5949"/>
    <lineage>
        <taxon>Eukaryota</taxon>
        <taxon>Sar</taxon>
        <taxon>Alveolata</taxon>
        <taxon>Ciliophora</taxon>
        <taxon>Intramacronucleata</taxon>
        <taxon>Spirotrichea</taxon>
        <taxon>Stichotrichia</taxon>
        <taxon>Sporadotrichida</taxon>
        <taxon>Oxytrichidae</taxon>
        <taxon>Stylonychinae</taxon>
        <taxon>Stylonychia</taxon>
    </lineage>
</organism>
<dbReference type="SUPFAM" id="SSF103506">
    <property type="entry name" value="Mitochondrial carrier"/>
    <property type="match status" value="1"/>
</dbReference>
<dbReference type="InterPro" id="IPR023395">
    <property type="entry name" value="MCP_dom_sf"/>
</dbReference>
<accession>A0A078B1D2</accession>
<gene>
    <name evidence="4" type="primary">Contig18787.g19931</name>
    <name evidence="4" type="ORF">STYLEM_17248</name>
</gene>
<evidence type="ECO:0000256" key="1">
    <source>
        <dbReference type="ARBA" id="ARBA00004370"/>
    </source>
</evidence>
<keyword evidence="3" id="KW-0472">Membrane</keyword>
<dbReference type="GO" id="GO:0016020">
    <property type="term" value="C:membrane"/>
    <property type="evidence" value="ECO:0007669"/>
    <property type="project" value="UniProtKB-SubCell"/>
</dbReference>
<dbReference type="InParanoid" id="A0A078B1D2"/>
<evidence type="ECO:0000313" key="4">
    <source>
        <dbReference type="EMBL" id="CDW88131.1"/>
    </source>
</evidence>
<evidence type="ECO:0000313" key="5">
    <source>
        <dbReference type="Proteomes" id="UP000039865"/>
    </source>
</evidence>
<dbReference type="Gene3D" id="1.50.40.10">
    <property type="entry name" value="Mitochondrial carrier domain"/>
    <property type="match status" value="1"/>
</dbReference>
<name>A0A078B1D2_STYLE</name>
<protein>
    <recommendedName>
        <fullName evidence="6">Mitochondrial carrier protein</fullName>
    </recommendedName>
</protein>